<keyword evidence="4" id="KW-1185">Reference proteome</keyword>
<reference evidence="4 5" key="1">
    <citation type="submission" date="2019-05" db="EMBL/GenBank/DDBJ databases">
        <title>Emergence of the Ug99 lineage of the wheat stem rust pathogen through somatic hybridization.</title>
        <authorList>
            <person name="Li F."/>
            <person name="Upadhyaya N.M."/>
            <person name="Sperschneider J."/>
            <person name="Matny O."/>
            <person name="Nguyen-Phuc H."/>
            <person name="Mago R."/>
            <person name="Raley C."/>
            <person name="Miller M.E."/>
            <person name="Silverstein K.A.T."/>
            <person name="Henningsen E."/>
            <person name="Hirsch C.D."/>
            <person name="Visser B."/>
            <person name="Pretorius Z.A."/>
            <person name="Steffenson B.J."/>
            <person name="Schwessinger B."/>
            <person name="Dodds P.N."/>
            <person name="Figueroa M."/>
        </authorList>
    </citation>
    <scope>NUCLEOTIDE SEQUENCE [LARGE SCALE GENOMIC DNA]</scope>
    <source>
        <strain evidence="2">21-0</strain>
        <strain evidence="3 5">Ug99</strain>
    </source>
</reference>
<dbReference type="EMBL" id="VSWC01000145">
    <property type="protein sequence ID" value="KAA1076470.1"/>
    <property type="molecule type" value="Genomic_DNA"/>
</dbReference>
<name>A0A5B0MKY5_PUCGR</name>
<evidence type="ECO:0000313" key="4">
    <source>
        <dbReference type="Proteomes" id="UP000324748"/>
    </source>
</evidence>
<evidence type="ECO:0000256" key="1">
    <source>
        <dbReference type="SAM" id="SignalP"/>
    </source>
</evidence>
<sequence length="94" mass="10076">MKVFSWFSSSFFLTSAMGIKVSNGGTSVNAIEKGSEAKAGTAINFGRDASHAPLVKRHHQDCGTGYAVVGVPVYQPVVCTSCGEDHHHHHHDHC</sequence>
<evidence type="ECO:0000313" key="2">
    <source>
        <dbReference type="EMBL" id="KAA1076470.1"/>
    </source>
</evidence>
<feature type="signal peptide" evidence="1">
    <location>
        <begin position="1"/>
        <end position="18"/>
    </location>
</feature>
<gene>
    <name evidence="2" type="ORF">PGT21_008110</name>
    <name evidence="3" type="ORF">PGTUg99_006767</name>
</gene>
<accession>A0A5B0MKY5</accession>
<proteinExistence type="predicted"/>
<evidence type="ECO:0000313" key="5">
    <source>
        <dbReference type="Proteomes" id="UP000325313"/>
    </source>
</evidence>
<keyword evidence="1" id="KW-0732">Signal</keyword>
<dbReference type="AlphaFoldDB" id="A0A5B0MKY5"/>
<evidence type="ECO:0000313" key="3">
    <source>
        <dbReference type="EMBL" id="KAA1135495.1"/>
    </source>
</evidence>
<dbReference type="Proteomes" id="UP000325313">
    <property type="component" value="Unassembled WGS sequence"/>
</dbReference>
<feature type="chain" id="PRO_5036137260" evidence="1">
    <location>
        <begin position="19"/>
        <end position="94"/>
    </location>
</feature>
<organism evidence="2 4">
    <name type="scientific">Puccinia graminis f. sp. tritici</name>
    <dbReference type="NCBI Taxonomy" id="56615"/>
    <lineage>
        <taxon>Eukaryota</taxon>
        <taxon>Fungi</taxon>
        <taxon>Dikarya</taxon>
        <taxon>Basidiomycota</taxon>
        <taxon>Pucciniomycotina</taxon>
        <taxon>Pucciniomycetes</taxon>
        <taxon>Pucciniales</taxon>
        <taxon>Pucciniaceae</taxon>
        <taxon>Puccinia</taxon>
    </lineage>
</organism>
<protein>
    <submittedName>
        <fullName evidence="2">Uncharacterized protein</fullName>
    </submittedName>
</protein>
<dbReference type="EMBL" id="VDEP01000038">
    <property type="protein sequence ID" value="KAA1135495.1"/>
    <property type="molecule type" value="Genomic_DNA"/>
</dbReference>
<comment type="caution">
    <text evidence="2">The sequence shown here is derived from an EMBL/GenBank/DDBJ whole genome shotgun (WGS) entry which is preliminary data.</text>
</comment>
<dbReference type="Proteomes" id="UP000324748">
    <property type="component" value="Unassembled WGS sequence"/>
</dbReference>